<gene>
    <name evidence="2" type="ORF">ABVQ20_12560</name>
</gene>
<accession>A0ABV2DCV8</accession>
<comment type="caution">
    <text evidence="2">The sequence shown here is derived from an EMBL/GenBank/DDBJ whole genome shotgun (WGS) entry which is preliminary data.</text>
</comment>
<keyword evidence="1" id="KW-0732">Signal</keyword>
<reference evidence="2 3" key="1">
    <citation type="submission" date="2024-06" db="EMBL/GenBank/DDBJ databases">
        <authorList>
            <person name="Kim D.-U."/>
        </authorList>
    </citation>
    <scope>NUCLEOTIDE SEQUENCE [LARGE SCALE GENOMIC DNA]</scope>
    <source>
        <strain evidence="2 3">KACC15460</strain>
    </source>
</reference>
<name>A0ABV2DCV8_9HYPH</name>
<protein>
    <recommendedName>
        <fullName evidence="4">Secreted protein</fullName>
    </recommendedName>
</protein>
<dbReference type="Proteomes" id="UP001548832">
    <property type="component" value="Unassembled WGS sequence"/>
</dbReference>
<evidence type="ECO:0000256" key="1">
    <source>
        <dbReference type="SAM" id="SignalP"/>
    </source>
</evidence>
<dbReference type="EMBL" id="JBEWSZ010000001">
    <property type="protein sequence ID" value="MET2827807.1"/>
    <property type="molecule type" value="Genomic_DNA"/>
</dbReference>
<sequence>MNLVMKSALAGFVATVALVPVSSFAEEAACSCATAYQGSASAIGSILRVDGDVMVAQTAGYGPAKAGSALDFGSRVVVGPKGIASVRVGGCNLDVPANSTLDISRVENNICLRVVGSEHTAAIPSNGGGGFGPPEMIFTGALLTSGVLAATQDDGNGVSR</sequence>
<proteinExistence type="predicted"/>
<feature type="chain" id="PRO_5046357176" description="Secreted protein" evidence="1">
    <location>
        <begin position="26"/>
        <end position="160"/>
    </location>
</feature>
<evidence type="ECO:0000313" key="3">
    <source>
        <dbReference type="Proteomes" id="UP001548832"/>
    </source>
</evidence>
<feature type="signal peptide" evidence="1">
    <location>
        <begin position="1"/>
        <end position="25"/>
    </location>
</feature>
<organism evidence="2 3">
    <name type="scientific">Mesorhizobium shangrilense</name>
    <dbReference type="NCBI Taxonomy" id="460060"/>
    <lineage>
        <taxon>Bacteria</taxon>
        <taxon>Pseudomonadati</taxon>
        <taxon>Pseudomonadota</taxon>
        <taxon>Alphaproteobacteria</taxon>
        <taxon>Hyphomicrobiales</taxon>
        <taxon>Phyllobacteriaceae</taxon>
        <taxon>Mesorhizobium</taxon>
    </lineage>
</organism>
<evidence type="ECO:0000313" key="2">
    <source>
        <dbReference type="EMBL" id="MET2827807.1"/>
    </source>
</evidence>
<dbReference type="RefSeq" id="WP_354459816.1">
    <property type="nucleotide sequence ID" value="NZ_JBEWSZ010000001.1"/>
</dbReference>
<keyword evidence="3" id="KW-1185">Reference proteome</keyword>
<evidence type="ECO:0008006" key="4">
    <source>
        <dbReference type="Google" id="ProtNLM"/>
    </source>
</evidence>